<keyword evidence="4" id="KW-0804">Transcription</keyword>
<sequence length="216" mass="24818">MEISGRRSRCPEPRLCSPFPTVPPITEEAAAQLWDAFRGGEARALAALFEAYYDPLYAYGRKLSGDEELVKDCIQNLFQQLWRRRAGLRAVLVVKAYLFKAFRHHLADETERLRRQHALPTDADMFEVTYSHEEFLIAEQHDAEQRARLLGALNQLSKRQREALYLKFFDGFSYERIAEVMVLNTQSVRNLVFNALKALRQVLLTALALLCLLDAG</sequence>
<evidence type="ECO:0000256" key="3">
    <source>
        <dbReference type="ARBA" id="ARBA00023082"/>
    </source>
</evidence>
<reference evidence="7 8" key="1">
    <citation type="journal article" date="2019" name="Environ. Microbiol.">
        <title>Species interactions and distinct microbial communities in high Arctic permafrost affected cryosols are associated with the CH4 and CO2 gas fluxes.</title>
        <authorList>
            <person name="Altshuler I."/>
            <person name="Hamel J."/>
            <person name="Turney S."/>
            <person name="Magnuson E."/>
            <person name="Levesque R."/>
            <person name="Greer C."/>
            <person name="Whyte L.G."/>
        </authorList>
    </citation>
    <scope>NUCLEOTIDE SEQUENCE [LARGE SCALE GENOMIC DNA]</scope>
    <source>
        <strain evidence="7 8">S9.2P</strain>
    </source>
</reference>
<dbReference type="InterPro" id="IPR013249">
    <property type="entry name" value="RNA_pol_sigma70_r4_t2"/>
</dbReference>
<dbReference type="InterPro" id="IPR013325">
    <property type="entry name" value="RNA_pol_sigma_r2"/>
</dbReference>
<protein>
    <submittedName>
        <fullName evidence="7">Sigma-70 family RNA polymerase sigma factor</fullName>
    </submittedName>
</protein>
<keyword evidence="3" id="KW-0731">Sigma factor</keyword>
<dbReference type="NCBIfam" id="TIGR02937">
    <property type="entry name" value="sigma70-ECF"/>
    <property type="match status" value="1"/>
</dbReference>
<dbReference type="InterPro" id="IPR039425">
    <property type="entry name" value="RNA_pol_sigma-70-like"/>
</dbReference>
<name>A0A502GUX6_9BACT</name>
<organism evidence="7 8">
    <name type="scientific">Hymenobacter nivis</name>
    <dbReference type="NCBI Taxonomy" id="1850093"/>
    <lineage>
        <taxon>Bacteria</taxon>
        <taxon>Pseudomonadati</taxon>
        <taxon>Bacteroidota</taxon>
        <taxon>Cytophagia</taxon>
        <taxon>Cytophagales</taxon>
        <taxon>Hymenobacteraceae</taxon>
        <taxon>Hymenobacter</taxon>
    </lineage>
</organism>
<dbReference type="SUPFAM" id="SSF88946">
    <property type="entry name" value="Sigma2 domain of RNA polymerase sigma factors"/>
    <property type="match status" value="1"/>
</dbReference>
<dbReference type="CDD" id="cd06171">
    <property type="entry name" value="Sigma70_r4"/>
    <property type="match status" value="1"/>
</dbReference>
<evidence type="ECO:0000259" key="5">
    <source>
        <dbReference type="Pfam" id="PF04542"/>
    </source>
</evidence>
<evidence type="ECO:0000256" key="2">
    <source>
        <dbReference type="ARBA" id="ARBA00023015"/>
    </source>
</evidence>
<dbReference type="Gene3D" id="1.10.10.10">
    <property type="entry name" value="Winged helix-like DNA-binding domain superfamily/Winged helix DNA-binding domain"/>
    <property type="match status" value="1"/>
</dbReference>
<dbReference type="GO" id="GO:0016987">
    <property type="term" value="F:sigma factor activity"/>
    <property type="evidence" value="ECO:0007669"/>
    <property type="project" value="UniProtKB-KW"/>
</dbReference>
<dbReference type="Gene3D" id="1.10.1740.10">
    <property type="match status" value="1"/>
</dbReference>
<gene>
    <name evidence="7" type="ORF">EAH73_13315</name>
</gene>
<dbReference type="SUPFAM" id="SSF88659">
    <property type="entry name" value="Sigma3 and sigma4 domains of RNA polymerase sigma factors"/>
    <property type="match status" value="1"/>
</dbReference>
<dbReference type="GO" id="GO:0003677">
    <property type="term" value="F:DNA binding"/>
    <property type="evidence" value="ECO:0007669"/>
    <property type="project" value="InterPro"/>
</dbReference>
<comment type="similarity">
    <text evidence="1">Belongs to the sigma-70 factor family. ECF subfamily.</text>
</comment>
<dbReference type="InterPro" id="IPR007627">
    <property type="entry name" value="RNA_pol_sigma70_r2"/>
</dbReference>
<comment type="caution">
    <text evidence="7">The sequence shown here is derived from an EMBL/GenBank/DDBJ whole genome shotgun (WGS) entry which is preliminary data.</text>
</comment>
<proteinExistence type="inferred from homology"/>
<keyword evidence="2" id="KW-0805">Transcription regulation</keyword>
<keyword evidence="8" id="KW-1185">Reference proteome</keyword>
<feature type="domain" description="RNA polymerase sigma factor 70 region 4 type 2" evidence="6">
    <location>
        <begin position="147"/>
        <end position="199"/>
    </location>
</feature>
<evidence type="ECO:0000313" key="8">
    <source>
        <dbReference type="Proteomes" id="UP000317646"/>
    </source>
</evidence>
<evidence type="ECO:0000256" key="1">
    <source>
        <dbReference type="ARBA" id="ARBA00010641"/>
    </source>
</evidence>
<dbReference type="AlphaFoldDB" id="A0A502GUX6"/>
<dbReference type="EMBL" id="RCYZ01000005">
    <property type="protein sequence ID" value="TPG65445.1"/>
    <property type="molecule type" value="Genomic_DNA"/>
</dbReference>
<dbReference type="InterPro" id="IPR013324">
    <property type="entry name" value="RNA_pol_sigma_r3/r4-like"/>
</dbReference>
<evidence type="ECO:0000256" key="4">
    <source>
        <dbReference type="ARBA" id="ARBA00023163"/>
    </source>
</evidence>
<dbReference type="InterPro" id="IPR014284">
    <property type="entry name" value="RNA_pol_sigma-70_dom"/>
</dbReference>
<evidence type="ECO:0000313" key="7">
    <source>
        <dbReference type="EMBL" id="TPG65445.1"/>
    </source>
</evidence>
<dbReference type="PANTHER" id="PTHR43133:SF46">
    <property type="entry name" value="RNA POLYMERASE SIGMA-70 FACTOR ECF SUBFAMILY"/>
    <property type="match status" value="1"/>
</dbReference>
<dbReference type="Proteomes" id="UP000317646">
    <property type="component" value="Unassembled WGS sequence"/>
</dbReference>
<feature type="domain" description="RNA polymerase sigma-70 region 2" evidence="5">
    <location>
        <begin position="48"/>
        <end position="115"/>
    </location>
</feature>
<evidence type="ECO:0000259" key="6">
    <source>
        <dbReference type="Pfam" id="PF08281"/>
    </source>
</evidence>
<dbReference type="Pfam" id="PF08281">
    <property type="entry name" value="Sigma70_r4_2"/>
    <property type="match status" value="1"/>
</dbReference>
<dbReference type="Pfam" id="PF04542">
    <property type="entry name" value="Sigma70_r2"/>
    <property type="match status" value="1"/>
</dbReference>
<dbReference type="InterPro" id="IPR036388">
    <property type="entry name" value="WH-like_DNA-bd_sf"/>
</dbReference>
<accession>A0A502GUX6</accession>
<dbReference type="PANTHER" id="PTHR43133">
    <property type="entry name" value="RNA POLYMERASE ECF-TYPE SIGMA FACTO"/>
    <property type="match status" value="1"/>
</dbReference>
<dbReference type="GO" id="GO:0006352">
    <property type="term" value="P:DNA-templated transcription initiation"/>
    <property type="evidence" value="ECO:0007669"/>
    <property type="project" value="InterPro"/>
</dbReference>